<dbReference type="AlphaFoldDB" id="A0A193SPP2"/>
<protein>
    <submittedName>
        <fullName evidence="1">Uncharacterized protein</fullName>
    </submittedName>
</protein>
<evidence type="ECO:0000313" key="2">
    <source>
        <dbReference type="Proteomes" id="UP000239025"/>
    </source>
</evidence>
<sequence length="306" mass="34265">MASDVGSILQTIIRELGQDIPIPALEGITFSLDYPSAILELERGAGLVSRTRSRNYGRPVAKSVRVLREGEVKVHLVLDASIAYFLLSDKEEDLVYSIHLLLVKLSEVLHASFYESLLEVDCGAEIDELSKMLFSSVSAAPSSYFCARKSAFFDPNAGEDYAVLVKDSYVSAKKEIYAARMAYRVSNDVEMLLNAALPQLSFFLTHAAEWLGHRDGLPESEFLPGSKLLADLEVFELNLWLELFGRELRSLYDTDGRFTTTNVFALSRHAERILWTFQICPWLMEDGTIYVTVPFGNDLTTLSVDL</sequence>
<reference evidence="2" key="1">
    <citation type="submission" date="2017-11" db="EMBL/GenBank/DDBJ databases">
        <authorList>
            <person name="Blom J."/>
        </authorList>
    </citation>
    <scope>NUCLEOTIDE SEQUENCE [LARGE SCALE GENOMIC DNA]</scope>
</reference>
<organism evidence="1 2">
    <name type="scientific">Pseudomonas cerasi</name>
    <dbReference type="NCBI Taxonomy" id="1583341"/>
    <lineage>
        <taxon>Bacteria</taxon>
        <taxon>Pseudomonadati</taxon>
        <taxon>Pseudomonadota</taxon>
        <taxon>Gammaproteobacteria</taxon>
        <taxon>Pseudomonadales</taxon>
        <taxon>Pseudomonadaceae</taxon>
        <taxon>Pseudomonas</taxon>
    </lineage>
</organism>
<dbReference type="EMBL" id="LT963395">
    <property type="protein sequence ID" value="SOS20721.1"/>
    <property type="molecule type" value="Genomic_DNA"/>
</dbReference>
<proteinExistence type="predicted"/>
<dbReference type="RefSeq" id="WP_157893909.1">
    <property type="nucleotide sequence ID" value="NZ_LT222319.1"/>
</dbReference>
<name>A0A193SPP2_9PSED</name>
<gene>
    <name evidence="1" type="ORF">PL963_02740</name>
</gene>
<evidence type="ECO:0000313" key="1">
    <source>
        <dbReference type="EMBL" id="SOS20721.1"/>
    </source>
</evidence>
<keyword evidence="2" id="KW-1185">Reference proteome</keyword>
<accession>A0A193SPP2</accession>
<dbReference type="Proteomes" id="UP000239025">
    <property type="component" value="Chromosome 1"/>
</dbReference>